<evidence type="ECO:0008006" key="5">
    <source>
        <dbReference type="Google" id="ProtNLM"/>
    </source>
</evidence>
<evidence type="ECO:0000256" key="1">
    <source>
        <dbReference type="SAM" id="MobiDB-lite"/>
    </source>
</evidence>
<protein>
    <recommendedName>
        <fullName evidence="5">Secreted protein</fullName>
    </recommendedName>
</protein>
<gene>
    <name evidence="3" type="ORF">FJU31_10570</name>
</gene>
<organism evidence="3 4">
    <name type="scientific">Stenotrophomonas cyclobalanopsidis</name>
    <dbReference type="NCBI Taxonomy" id="2771362"/>
    <lineage>
        <taxon>Bacteria</taxon>
        <taxon>Pseudomonadati</taxon>
        <taxon>Pseudomonadota</taxon>
        <taxon>Gammaproteobacteria</taxon>
        <taxon>Lysobacterales</taxon>
        <taxon>Lysobacteraceae</taxon>
        <taxon>Stenotrophomonas</taxon>
    </lineage>
</organism>
<comment type="caution">
    <text evidence="3">The sequence shown here is derived from an EMBL/GenBank/DDBJ whole genome shotgun (WGS) entry which is preliminary data.</text>
</comment>
<keyword evidence="4" id="KW-1185">Reference proteome</keyword>
<evidence type="ECO:0000313" key="4">
    <source>
        <dbReference type="Proteomes" id="UP000326367"/>
    </source>
</evidence>
<feature type="compositionally biased region" description="Low complexity" evidence="1">
    <location>
        <begin position="292"/>
        <end position="317"/>
    </location>
</feature>
<dbReference type="Proteomes" id="UP000326367">
    <property type="component" value="Unassembled WGS sequence"/>
</dbReference>
<evidence type="ECO:0000256" key="2">
    <source>
        <dbReference type="SAM" id="SignalP"/>
    </source>
</evidence>
<evidence type="ECO:0000313" key="3">
    <source>
        <dbReference type="EMBL" id="KAA8998312.1"/>
    </source>
</evidence>
<feature type="region of interest" description="Disordered" evidence="1">
    <location>
        <begin position="291"/>
        <end position="317"/>
    </location>
</feature>
<dbReference type="EMBL" id="VYKI01000011">
    <property type="protein sequence ID" value="KAA8998312.1"/>
    <property type="molecule type" value="Genomic_DNA"/>
</dbReference>
<accession>A0ABQ6T0R4</accession>
<sequence length="317" mass="33867">MSVAVRRRSARGWGLAAMVLLAMAACRQSGSDPAKPAAEPVAAVQAMAQRLVEDDLVGYARLSVPPGQYQRLQQAWTDGRSQWPLGELPLGDQMLPMLAALREPQAAAQLQRSFDRQLAGQASAVRQAAQSMGNFGVQYLRHQKGYTPSQQTHYIALVQTLAGWAQGAPISDRARARSSIAALVEAAAKVGFDNEDGLRAAGMEGSLQQLAPFLHTVKAVLASYGLGVDDALRSLRGELLSVEGDNALVRMEYELAGRTLQLQLPLSRREGHWYLTRTLADTDVLLRKADAARAAAAPEPAEAPATGGEAATTPPKP</sequence>
<name>A0ABQ6T0R4_9GAMM</name>
<feature type="signal peptide" evidence="2">
    <location>
        <begin position="1"/>
        <end position="24"/>
    </location>
</feature>
<feature type="chain" id="PRO_5046699471" description="Secreted protein" evidence="2">
    <location>
        <begin position="25"/>
        <end position="317"/>
    </location>
</feature>
<dbReference type="RefSeq" id="WP_150454708.1">
    <property type="nucleotide sequence ID" value="NZ_VYKI01000011.1"/>
</dbReference>
<proteinExistence type="predicted"/>
<reference evidence="3 4" key="1">
    <citation type="journal article" date="2020" name="Antonie Van Leeuwenhoek">
        <title>Stenotrophomonas cyclobalanopsidis sp. nov., isolated from the leaf spot disease of Cyclobalanopsis patelliformis.</title>
        <authorList>
            <person name="Bian D.R."/>
            <person name="Xue H."/>
            <person name="Piao C.G."/>
            <person name="Li Y."/>
        </authorList>
    </citation>
    <scope>NUCLEOTIDE SEQUENCE [LARGE SCALE GENOMIC DNA]</scope>
    <source>
        <strain evidence="3 4">TPQG1-4</strain>
    </source>
</reference>
<keyword evidence="2" id="KW-0732">Signal</keyword>
<dbReference type="PROSITE" id="PS51257">
    <property type="entry name" value="PROKAR_LIPOPROTEIN"/>
    <property type="match status" value="1"/>
</dbReference>